<accession>W3VIK0</accession>
<dbReference type="GO" id="GO:0015074">
    <property type="term" value="P:DNA integration"/>
    <property type="evidence" value="ECO:0007669"/>
    <property type="project" value="InterPro"/>
</dbReference>
<proteinExistence type="predicted"/>
<evidence type="ECO:0000313" key="3">
    <source>
        <dbReference type="EMBL" id="ETS60637.1"/>
    </source>
</evidence>
<dbReference type="GO" id="GO:0003677">
    <property type="term" value="F:DNA binding"/>
    <property type="evidence" value="ECO:0007669"/>
    <property type="project" value="InterPro"/>
</dbReference>
<dbReference type="InterPro" id="IPR052338">
    <property type="entry name" value="Transposase_5"/>
</dbReference>
<dbReference type="PANTHER" id="PTHR23022:SF119">
    <property type="entry name" value="TC1-LIKE TRANSPOSASE DDE DOMAIN-CONTAINING PROTEIN"/>
    <property type="match status" value="1"/>
</dbReference>
<dbReference type="Pfam" id="PF01498">
    <property type="entry name" value="HTH_Tnp_Tc3_2"/>
    <property type="match status" value="1"/>
</dbReference>
<dbReference type="Proteomes" id="UP000019462">
    <property type="component" value="Unassembled WGS sequence"/>
</dbReference>
<dbReference type="EMBL" id="AWNI01000031">
    <property type="protein sequence ID" value="ETS60637.1"/>
    <property type="molecule type" value="Genomic_DNA"/>
</dbReference>
<keyword evidence="4" id="KW-1185">Reference proteome</keyword>
<organism evidence="3 4">
    <name type="scientific">Moesziomyces aphidis</name>
    <name type="common">Pseudozyma aphidis</name>
    <dbReference type="NCBI Taxonomy" id="84754"/>
    <lineage>
        <taxon>Eukaryota</taxon>
        <taxon>Fungi</taxon>
        <taxon>Dikarya</taxon>
        <taxon>Basidiomycota</taxon>
        <taxon>Ustilaginomycotina</taxon>
        <taxon>Ustilaginomycetes</taxon>
        <taxon>Ustilaginales</taxon>
        <taxon>Ustilaginaceae</taxon>
        <taxon>Moesziomyces</taxon>
    </lineage>
</organism>
<name>W3VIK0_MOEAP</name>
<gene>
    <name evidence="3" type="ORF">PaG_05289</name>
</gene>
<evidence type="ECO:0000259" key="2">
    <source>
        <dbReference type="Pfam" id="PF13358"/>
    </source>
</evidence>
<reference evidence="3 4" key="1">
    <citation type="journal article" date="2014" name="Genome Announc.">
        <title>Genome sequence of the basidiomycetous fungus Pseudozyma aphidis DSM70725, an efficient producer of biosurfactant mannosylerythritol lipids.</title>
        <authorList>
            <person name="Lorenz S."/>
            <person name="Guenther M."/>
            <person name="Grumaz C."/>
            <person name="Rupp S."/>
            <person name="Zibek S."/>
            <person name="Sohn K."/>
        </authorList>
    </citation>
    <scope>NUCLEOTIDE SEQUENCE [LARGE SCALE GENOMIC DNA]</scope>
    <source>
        <strain evidence="4">ATCC 32657 / CBS 517.83 / DSM 70725 / JCM 10318 / NBRC 10182 / NRRL Y-7954 / St-0401</strain>
    </source>
</reference>
<sequence>MRGEHIPKSKGGRTPLLTSRQRSLLIRGIGQRLYTSATEASAYWLQHYQVRLSRYTITRVLKRAKLKLRVKRKKPLLTKRHKQRRLAFARRYQYWTVEQWKNIIWSDECKVQQLGKGFNRRYWSRQPNLNMYMPNMQGGGHSVMIWGCMTWAGLGLMVVVNGKLNSESYVSLLEEALPGSILKWKQKQALPSRDVMVFQQDNASCHSSRETQEYLREVQWNVLPWPALSPDLNPIEHVWTELKKRLSYQRYTIKTREELKTAIARIWEQIPQETVQTLISSMPRRLEAVRKARGGHTKY</sequence>
<evidence type="ECO:0000313" key="4">
    <source>
        <dbReference type="Proteomes" id="UP000019462"/>
    </source>
</evidence>
<dbReference type="AlphaFoldDB" id="W3VIK0"/>
<dbReference type="HOGENOM" id="CLU_033666_0_2_1"/>
<dbReference type="InterPro" id="IPR036397">
    <property type="entry name" value="RNaseH_sf"/>
</dbReference>
<protein>
    <recommendedName>
        <fullName evidence="5">Transposase</fullName>
    </recommendedName>
</protein>
<evidence type="ECO:0008006" key="5">
    <source>
        <dbReference type="Google" id="ProtNLM"/>
    </source>
</evidence>
<feature type="domain" description="Transposase Tc1-like" evidence="1">
    <location>
        <begin position="35"/>
        <end position="93"/>
    </location>
</feature>
<dbReference type="OrthoDB" id="2553902at2759"/>
<dbReference type="PANTHER" id="PTHR23022">
    <property type="entry name" value="TRANSPOSABLE ELEMENT-RELATED"/>
    <property type="match status" value="1"/>
</dbReference>
<dbReference type="GO" id="GO:0006313">
    <property type="term" value="P:DNA transposition"/>
    <property type="evidence" value="ECO:0007669"/>
    <property type="project" value="InterPro"/>
</dbReference>
<evidence type="ECO:0000259" key="1">
    <source>
        <dbReference type="Pfam" id="PF01498"/>
    </source>
</evidence>
<dbReference type="InterPro" id="IPR002492">
    <property type="entry name" value="Transposase_Tc1-like"/>
</dbReference>
<dbReference type="InterPro" id="IPR038717">
    <property type="entry name" value="Tc1-like_DDE_dom"/>
</dbReference>
<feature type="domain" description="Tc1-like transposase DDE" evidence="2">
    <location>
        <begin position="103"/>
        <end position="260"/>
    </location>
</feature>
<dbReference type="Gene3D" id="3.30.420.10">
    <property type="entry name" value="Ribonuclease H-like superfamily/Ribonuclease H"/>
    <property type="match status" value="1"/>
</dbReference>
<dbReference type="Pfam" id="PF13358">
    <property type="entry name" value="DDE_3"/>
    <property type="match status" value="1"/>
</dbReference>
<comment type="caution">
    <text evidence="3">The sequence shown here is derived from an EMBL/GenBank/DDBJ whole genome shotgun (WGS) entry which is preliminary data.</text>
</comment>